<name>E9G839_DAPPU</name>
<dbReference type="Proteomes" id="UP000000305">
    <property type="component" value="Unassembled WGS sequence"/>
</dbReference>
<accession>E9G839</accession>
<evidence type="ECO:0000313" key="1">
    <source>
        <dbReference type="EMBL" id="EFX84347.1"/>
    </source>
</evidence>
<keyword evidence="2" id="KW-1185">Reference proteome</keyword>
<gene>
    <name evidence="1" type="ORF">DAPPUDRAFT_99422</name>
</gene>
<dbReference type="InParanoid" id="E9G839"/>
<proteinExistence type="predicted"/>
<evidence type="ECO:0000313" key="2">
    <source>
        <dbReference type="Proteomes" id="UP000000305"/>
    </source>
</evidence>
<dbReference type="AlphaFoldDB" id="E9G839"/>
<sequence>MTSEKLSPDPQRIWAMSSIDPRVLDGERRSAARLNFTKTREEEEETGNVKRRRCRPASLVIRRAASHSDPSNTQSDRQRIGFLLFHGAKMSRCKAPSKLFGVWRCGSRNCRRPHAIK</sequence>
<organism evidence="1 2">
    <name type="scientific">Daphnia pulex</name>
    <name type="common">Water flea</name>
    <dbReference type="NCBI Taxonomy" id="6669"/>
    <lineage>
        <taxon>Eukaryota</taxon>
        <taxon>Metazoa</taxon>
        <taxon>Ecdysozoa</taxon>
        <taxon>Arthropoda</taxon>
        <taxon>Crustacea</taxon>
        <taxon>Branchiopoda</taxon>
        <taxon>Diplostraca</taxon>
        <taxon>Cladocera</taxon>
        <taxon>Anomopoda</taxon>
        <taxon>Daphniidae</taxon>
        <taxon>Daphnia</taxon>
    </lineage>
</organism>
<dbReference type="KEGG" id="dpx:DAPPUDRAFT_99422"/>
<dbReference type="EMBL" id="GL732534">
    <property type="protein sequence ID" value="EFX84347.1"/>
    <property type="molecule type" value="Genomic_DNA"/>
</dbReference>
<protein>
    <submittedName>
        <fullName evidence="1">Uncharacterized protein</fullName>
    </submittedName>
</protein>
<reference evidence="1 2" key="1">
    <citation type="journal article" date="2011" name="Science">
        <title>The ecoresponsive genome of Daphnia pulex.</title>
        <authorList>
            <person name="Colbourne J.K."/>
            <person name="Pfrender M.E."/>
            <person name="Gilbert D."/>
            <person name="Thomas W.K."/>
            <person name="Tucker A."/>
            <person name="Oakley T.H."/>
            <person name="Tokishita S."/>
            <person name="Aerts A."/>
            <person name="Arnold G.J."/>
            <person name="Basu M.K."/>
            <person name="Bauer D.J."/>
            <person name="Caceres C.E."/>
            <person name="Carmel L."/>
            <person name="Casola C."/>
            <person name="Choi J.H."/>
            <person name="Detter J.C."/>
            <person name="Dong Q."/>
            <person name="Dusheyko S."/>
            <person name="Eads B.D."/>
            <person name="Frohlich T."/>
            <person name="Geiler-Samerotte K.A."/>
            <person name="Gerlach D."/>
            <person name="Hatcher P."/>
            <person name="Jogdeo S."/>
            <person name="Krijgsveld J."/>
            <person name="Kriventseva E.V."/>
            <person name="Kultz D."/>
            <person name="Laforsch C."/>
            <person name="Lindquist E."/>
            <person name="Lopez J."/>
            <person name="Manak J.R."/>
            <person name="Muller J."/>
            <person name="Pangilinan J."/>
            <person name="Patwardhan R.P."/>
            <person name="Pitluck S."/>
            <person name="Pritham E.J."/>
            <person name="Rechtsteiner A."/>
            <person name="Rho M."/>
            <person name="Rogozin I.B."/>
            <person name="Sakarya O."/>
            <person name="Salamov A."/>
            <person name="Schaack S."/>
            <person name="Shapiro H."/>
            <person name="Shiga Y."/>
            <person name="Skalitzky C."/>
            <person name="Smith Z."/>
            <person name="Souvorov A."/>
            <person name="Sung W."/>
            <person name="Tang Z."/>
            <person name="Tsuchiya D."/>
            <person name="Tu H."/>
            <person name="Vos H."/>
            <person name="Wang M."/>
            <person name="Wolf Y.I."/>
            <person name="Yamagata H."/>
            <person name="Yamada T."/>
            <person name="Ye Y."/>
            <person name="Shaw J.R."/>
            <person name="Andrews J."/>
            <person name="Crease T.J."/>
            <person name="Tang H."/>
            <person name="Lucas S.M."/>
            <person name="Robertson H.M."/>
            <person name="Bork P."/>
            <person name="Koonin E.V."/>
            <person name="Zdobnov E.M."/>
            <person name="Grigoriev I.V."/>
            <person name="Lynch M."/>
            <person name="Boore J.L."/>
        </authorList>
    </citation>
    <scope>NUCLEOTIDE SEQUENCE [LARGE SCALE GENOMIC DNA]</scope>
</reference>
<dbReference type="HOGENOM" id="CLU_2087203_0_0_1"/>